<reference evidence="2" key="1">
    <citation type="submission" date="2020-05" db="EMBL/GenBank/DDBJ databases">
        <authorList>
            <person name="Chiriac C."/>
            <person name="Salcher M."/>
            <person name="Ghai R."/>
            <person name="Kavagutti S V."/>
        </authorList>
    </citation>
    <scope>NUCLEOTIDE SEQUENCE</scope>
</reference>
<dbReference type="EMBL" id="CAEZSR010000349">
    <property type="protein sequence ID" value="CAB4602568.1"/>
    <property type="molecule type" value="Genomic_DNA"/>
</dbReference>
<evidence type="ECO:0000256" key="1">
    <source>
        <dbReference type="SAM" id="MobiDB-lite"/>
    </source>
</evidence>
<sequence>MPSSMWRPVGPCCQRSSRSGPRWSGCSSGWNTPYLLIQPPRFVLTLTSGDSVTIRSLTSGTWPRPVSSRPNTSCVLTGFAPVAPPTRSGTGSCGRGAGGTLFTSSPARRHTRPAGESSGKRSHSVVSSTPSSARSASIWVGESSAAWFSGSPAIGNPHPFTVYANTTLGRSVTASQARYESSSRPRS</sequence>
<feature type="region of interest" description="Disordered" evidence="1">
    <location>
        <begin position="1"/>
        <end position="22"/>
    </location>
</feature>
<gene>
    <name evidence="2" type="ORF">UFOPK1493_04427</name>
</gene>
<dbReference type="AlphaFoldDB" id="A0A6J6H1J0"/>
<feature type="region of interest" description="Disordered" evidence="1">
    <location>
        <begin position="85"/>
        <end position="131"/>
    </location>
</feature>
<evidence type="ECO:0000313" key="2">
    <source>
        <dbReference type="EMBL" id="CAB4602568.1"/>
    </source>
</evidence>
<organism evidence="2">
    <name type="scientific">freshwater metagenome</name>
    <dbReference type="NCBI Taxonomy" id="449393"/>
    <lineage>
        <taxon>unclassified sequences</taxon>
        <taxon>metagenomes</taxon>
        <taxon>ecological metagenomes</taxon>
    </lineage>
</organism>
<accession>A0A6J6H1J0</accession>
<proteinExistence type="predicted"/>
<protein>
    <submittedName>
        <fullName evidence="2">Unannotated protein</fullName>
    </submittedName>
</protein>
<name>A0A6J6H1J0_9ZZZZ</name>